<keyword evidence="4" id="KW-0067">ATP-binding</keyword>
<dbReference type="InterPro" id="IPR038720">
    <property type="entry name" value="YprB_RNase_H-like_dom"/>
</dbReference>
<dbReference type="PANTHER" id="PTHR43788:SF8">
    <property type="entry name" value="DNA-BINDING PROTEIN SMUBP-2"/>
    <property type="match status" value="1"/>
</dbReference>
<protein>
    <submittedName>
        <fullName evidence="7">TM0106 family RecB-like putative nuclease</fullName>
    </submittedName>
</protein>
<sequence length="1161" mass="125325">MFVADDPGEPVVIYSASDLAAAAGCEYALLRSFDVKLRRVDADDQASATDDEMLRRTAELGTEHEQRTLEQLIDRYGTGPAGVVKIPTAAYSVPALRRAAEATAAALAARPAVIYQAAVLDDRFAGFADFLIRTGDDPAAPYRVVDTKLARHAKVAALLQIAGYADALRHAGVDVAPAAELVLGDGRVVEYPLADLIPVYRRQRARLQELLDTHLHSGAPAQWRDQTVAACMRCEVCAPHLVEDDDVLLVAGMRMTQRATLLEAGIDSVTALAESAGPVDGIAASTMTALRRQARLQVQGRSTDVPPFEVADAAALGALPAKSPGDLFFDFEGDPLWTEDGQTWGLEYMWGVLDERDRFTPLWAHDRASERKAFLDFLAMVRKRRKRHPDMHIYHYAAYERTTLLHLAARYGVGEDEVDDLLRAEVLVDLYPIVRNGLCVGTPSYSLKALEPLYMGAELRTGEVTNATASITEYAHYRALRDAGRHEEADAVLKEITDYNLYDCRSTRRLRDWLLLRAFEAGVTHLTRPAVAGETVGPLDQTAQTLSDFAGDGFSAPRTAEQTAAALLESARGYYPRERKPYWWAHFQRLSHPVDEWGDTSGVFLVDDAEVVEDWHLPPRARKPRRHVRLTGVLQGGALDHRPQAIYDQPAPPGLDDEHPDRRAAGAAEVIELDSVDGVPIGVVIRELQPEAGPFDHLPIALTPAKPIRTDRIEASIAAAADAAAATLRQDPPRLPRTAVVDILCRRPPTTRSGAGLPRLDDDVASITAAALDLDRSYLAVHGPPGTGKTYTAARVIAALVNEHRWKVGVVAQSHSVVAHLLDEIVGAGVDAAMVAKKPSPDGTAGRFSTIGDDQYATFLDTTQGAVIGGTAWDFANDNRIATEALDLLAIDEAGQFSLGNTIAVARAARNMLLLGDPQQLGQVSTGNHPEPVDHSALGWLTDGHDVLPAERGYFLECTHRMHPEVCAVVSALSYENRLLPHPKTAVRRLDGHPPGVHTLLVDHHDNATASAEEAAAITAAIGDLLGATWTSEHGSRPLAATDVLVVAPYNAQVLTLRAHLEAAGLGAVLVGTVDKLQGRQAPVVFASMTASAIADVPRGISFLLNRNRLNVAISRAQYLAVVVRSPSLTDYLPATPQGLIDLGAFLALSPGTATPDLKLR</sequence>
<gene>
    <name evidence="7" type="ORF">MU0050_001211</name>
</gene>
<dbReference type="InterPro" id="IPR027417">
    <property type="entry name" value="P-loop_NTPase"/>
</dbReference>
<dbReference type="Pfam" id="PF13604">
    <property type="entry name" value="AAA_30"/>
    <property type="match status" value="1"/>
</dbReference>
<evidence type="ECO:0000256" key="1">
    <source>
        <dbReference type="ARBA" id="ARBA00022741"/>
    </source>
</evidence>
<keyword evidence="2" id="KW-0378">Hydrolase</keyword>
<dbReference type="Proteomes" id="UP001190466">
    <property type="component" value="Chromosome"/>
</dbReference>
<dbReference type="SUPFAM" id="SSF53098">
    <property type="entry name" value="Ribonuclease H-like"/>
    <property type="match status" value="1"/>
</dbReference>
<dbReference type="PANTHER" id="PTHR43788">
    <property type="entry name" value="DNA2/NAM7 HELICASE FAMILY MEMBER"/>
    <property type="match status" value="1"/>
</dbReference>
<name>A0ABM9MB00_9MYCO</name>
<reference evidence="7 8" key="1">
    <citation type="submission" date="2023-08" db="EMBL/GenBank/DDBJ databases">
        <authorList>
            <person name="Folkvardsen B D."/>
            <person name="Norman A."/>
        </authorList>
    </citation>
    <scope>NUCLEOTIDE SEQUENCE [LARGE SCALE GENOMIC DNA]</scope>
    <source>
        <strain evidence="7 8">Mu0050</strain>
    </source>
</reference>
<dbReference type="CDD" id="cd17934">
    <property type="entry name" value="DEXXQc_Upf1-like"/>
    <property type="match status" value="1"/>
</dbReference>
<dbReference type="CDD" id="cd18808">
    <property type="entry name" value="SF1_C_Upf1"/>
    <property type="match status" value="1"/>
</dbReference>
<accession>A0ABM9MB00</accession>
<keyword evidence="8" id="KW-1185">Reference proteome</keyword>
<evidence type="ECO:0000256" key="4">
    <source>
        <dbReference type="ARBA" id="ARBA00022840"/>
    </source>
</evidence>
<evidence type="ECO:0000259" key="5">
    <source>
        <dbReference type="Pfam" id="PF13087"/>
    </source>
</evidence>
<dbReference type="SUPFAM" id="SSF52540">
    <property type="entry name" value="P-loop containing nucleoside triphosphate hydrolases"/>
    <property type="match status" value="1"/>
</dbReference>
<feature type="domain" description="DNA2/NAM7 helicase-like C-terminal" evidence="5">
    <location>
        <begin position="952"/>
        <end position="1124"/>
    </location>
</feature>
<dbReference type="NCBIfam" id="TIGR03491">
    <property type="entry name" value="TM0106 family RecB-like putative nuclease"/>
    <property type="match status" value="1"/>
</dbReference>
<dbReference type="InterPro" id="IPR012337">
    <property type="entry name" value="RNaseH-like_sf"/>
</dbReference>
<dbReference type="InterPro" id="IPR041679">
    <property type="entry name" value="DNA2/NAM7-like_C"/>
</dbReference>
<keyword evidence="1" id="KW-0547">Nucleotide-binding</keyword>
<dbReference type="Pfam" id="PF13482">
    <property type="entry name" value="RNase_H_2"/>
    <property type="match status" value="1"/>
</dbReference>
<proteinExistence type="predicted"/>
<dbReference type="RefSeq" id="WP_316515177.1">
    <property type="nucleotide sequence ID" value="NZ_OY726395.1"/>
</dbReference>
<feature type="domain" description="YprB ribonuclease H-like" evidence="6">
    <location>
        <begin position="327"/>
        <end position="514"/>
    </location>
</feature>
<evidence type="ECO:0000313" key="7">
    <source>
        <dbReference type="EMBL" id="CAJ1580775.1"/>
    </source>
</evidence>
<dbReference type="Gene3D" id="3.40.50.300">
    <property type="entry name" value="P-loop containing nucleotide triphosphate hydrolases"/>
    <property type="match status" value="2"/>
</dbReference>
<organism evidence="7 8">
    <name type="scientific">[Mycobacterium] wendilense</name>
    <dbReference type="NCBI Taxonomy" id="3064284"/>
    <lineage>
        <taxon>Bacteria</taxon>
        <taxon>Bacillati</taxon>
        <taxon>Actinomycetota</taxon>
        <taxon>Actinomycetes</taxon>
        <taxon>Mycobacteriales</taxon>
        <taxon>Mycobacteriaceae</taxon>
        <taxon>Mycolicibacter</taxon>
    </lineage>
</organism>
<dbReference type="InterPro" id="IPR050534">
    <property type="entry name" value="Coronavir_polyprotein_1ab"/>
</dbReference>
<dbReference type="InterPro" id="IPR047187">
    <property type="entry name" value="SF1_C_Upf1"/>
</dbReference>
<dbReference type="EMBL" id="OY726395">
    <property type="protein sequence ID" value="CAJ1580775.1"/>
    <property type="molecule type" value="Genomic_DNA"/>
</dbReference>
<dbReference type="InterPro" id="IPR019993">
    <property type="entry name" value="RecB_nuclease_TM0106_put"/>
</dbReference>
<evidence type="ECO:0000259" key="6">
    <source>
        <dbReference type="Pfam" id="PF13482"/>
    </source>
</evidence>
<keyword evidence="3" id="KW-0347">Helicase</keyword>
<evidence type="ECO:0000256" key="3">
    <source>
        <dbReference type="ARBA" id="ARBA00022806"/>
    </source>
</evidence>
<evidence type="ECO:0000256" key="2">
    <source>
        <dbReference type="ARBA" id="ARBA00022801"/>
    </source>
</evidence>
<dbReference type="Pfam" id="PF13087">
    <property type="entry name" value="AAA_12"/>
    <property type="match status" value="1"/>
</dbReference>
<evidence type="ECO:0000313" key="8">
    <source>
        <dbReference type="Proteomes" id="UP001190466"/>
    </source>
</evidence>